<evidence type="ECO:0000256" key="4">
    <source>
        <dbReference type="ARBA" id="ARBA00012483"/>
    </source>
</evidence>
<dbReference type="GO" id="GO:0008270">
    <property type="term" value="F:zinc ion binding"/>
    <property type="evidence" value="ECO:0007669"/>
    <property type="project" value="UniProtKB-KW"/>
</dbReference>
<evidence type="ECO:0000256" key="17">
    <source>
        <dbReference type="SAM" id="SignalP"/>
    </source>
</evidence>
<feature type="compositionally biased region" description="Basic and acidic residues" evidence="15">
    <location>
        <begin position="229"/>
        <end position="241"/>
    </location>
</feature>
<dbReference type="AlphaFoldDB" id="A0A9Q1JZN7"/>
<dbReference type="PANTHER" id="PTHR14155:SF263">
    <property type="entry name" value="E3 UBIQUITIN-PROTEIN LIGASE ATL6"/>
    <property type="match status" value="1"/>
</dbReference>
<evidence type="ECO:0000256" key="13">
    <source>
        <dbReference type="ARBA" id="ARBA00024209"/>
    </source>
</evidence>
<comment type="subcellular location">
    <subcellularLocation>
        <location evidence="2">Membrane</location>
        <topology evidence="2">Single-pass membrane protein</topology>
    </subcellularLocation>
</comment>
<evidence type="ECO:0000256" key="11">
    <source>
        <dbReference type="ARBA" id="ARBA00022989"/>
    </source>
</evidence>
<evidence type="ECO:0000256" key="14">
    <source>
        <dbReference type="PROSITE-ProRule" id="PRU00175"/>
    </source>
</evidence>
<feature type="region of interest" description="Disordered" evidence="15">
    <location>
        <begin position="192"/>
        <end position="252"/>
    </location>
</feature>
<evidence type="ECO:0000256" key="12">
    <source>
        <dbReference type="ARBA" id="ARBA00023136"/>
    </source>
</evidence>
<dbReference type="CDD" id="cd16454">
    <property type="entry name" value="RING-H2_PA-TM-RING"/>
    <property type="match status" value="1"/>
</dbReference>
<evidence type="ECO:0000256" key="5">
    <source>
        <dbReference type="ARBA" id="ARBA00022679"/>
    </source>
</evidence>
<evidence type="ECO:0000256" key="3">
    <source>
        <dbReference type="ARBA" id="ARBA00004906"/>
    </source>
</evidence>
<dbReference type="EMBL" id="JAKOGI010000517">
    <property type="protein sequence ID" value="KAJ8433806.1"/>
    <property type="molecule type" value="Genomic_DNA"/>
</dbReference>
<evidence type="ECO:0000313" key="20">
    <source>
        <dbReference type="Proteomes" id="UP001153076"/>
    </source>
</evidence>
<dbReference type="InterPro" id="IPR053238">
    <property type="entry name" value="RING-H2_zinc_finger"/>
</dbReference>
<feature type="chain" id="PRO_5040391581" description="RING-type E3 ubiquitin transferase" evidence="17">
    <location>
        <begin position="29"/>
        <end position="412"/>
    </location>
</feature>
<dbReference type="OrthoDB" id="8062037at2759"/>
<dbReference type="GO" id="GO:0061630">
    <property type="term" value="F:ubiquitin protein ligase activity"/>
    <property type="evidence" value="ECO:0007669"/>
    <property type="project" value="UniProtKB-EC"/>
</dbReference>
<keyword evidence="9" id="KW-0833">Ubl conjugation pathway</keyword>
<feature type="compositionally biased region" description="Basic and acidic residues" evidence="15">
    <location>
        <begin position="359"/>
        <end position="372"/>
    </location>
</feature>
<evidence type="ECO:0000256" key="2">
    <source>
        <dbReference type="ARBA" id="ARBA00004167"/>
    </source>
</evidence>
<evidence type="ECO:0000256" key="6">
    <source>
        <dbReference type="ARBA" id="ARBA00022692"/>
    </source>
</evidence>
<dbReference type="SMART" id="SM00184">
    <property type="entry name" value="RING"/>
    <property type="match status" value="1"/>
</dbReference>
<keyword evidence="12 16" id="KW-0472">Membrane</keyword>
<keyword evidence="20" id="KW-1185">Reference proteome</keyword>
<evidence type="ECO:0000256" key="8">
    <source>
        <dbReference type="ARBA" id="ARBA00022771"/>
    </source>
</evidence>
<feature type="domain" description="RING-type" evidence="18">
    <location>
        <begin position="126"/>
        <end position="168"/>
    </location>
</feature>
<evidence type="ECO:0000256" key="1">
    <source>
        <dbReference type="ARBA" id="ARBA00000900"/>
    </source>
</evidence>
<sequence>MATENRRHAANWATVLGLLALLPTPIVAQDHGPSPSDDHDSYGSYSPPMATVLVVIIGLFLTVGFLSIFFRHFAWFFGFDSGRRATAEGWRREAARGLDSSVLDSFPRFLYSDVKAHRIGKGTLECAVCLTEFSDDEVLQMLPVCSHVFHPNCIAPWLASHVTCPVCRANLEFHHRRNHDDSLIQQLQHQLSNDESEACDQNQTQQDNNHTHDAGVVTVQPSPSPIKTPVREIKDGGERRGKLPRSHSTGHSLVGDCERFKLRLPEEVRNKLVNANHHSMLPAMISPTIGYRSRTVGCSGFPVKPDRWRFSASPPFICRPGSAWSPKSDVDTESSHSNSTGRMSGPKSLLKSIKSPLNRLDRSSDIGERSSDRLCPIRQPQDLESEGRYTHVFPPYKIKKNIASRRRLWGRL</sequence>
<reference evidence="19" key="1">
    <citation type="submission" date="2022-04" db="EMBL/GenBank/DDBJ databases">
        <title>Carnegiea gigantea Genome sequencing and assembly v2.</title>
        <authorList>
            <person name="Copetti D."/>
            <person name="Sanderson M.J."/>
            <person name="Burquez A."/>
            <person name="Wojciechowski M.F."/>
        </authorList>
    </citation>
    <scope>NUCLEOTIDE SEQUENCE</scope>
    <source>
        <strain evidence="19">SGP5-SGP5p</strain>
        <tissue evidence="19">Aerial part</tissue>
    </source>
</reference>
<organism evidence="19 20">
    <name type="scientific">Carnegiea gigantea</name>
    <dbReference type="NCBI Taxonomy" id="171969"/>
    <lineage>
        <taxon>Eukaryota</taxon>
        <taxon>Viridiplantae</taxon>
        <taxon>Streptophyta</taxon>
        <taxon>Embryophyta</taxon>
        <taxon>Tracheophyta</taxon>
        <taxon>Spermatophyta</taxon>
        <taxon>Magnoliopsida</taxon>
        <taxon>eudicotyledons</taxon>
        <taxon>Gunneridae</taxon>
        <taxon>Pentapetalae</taxon>
        <taxon>Caryophyllales</taxon>
        <taxon>Cactineae</taxon>
        <taxon>Cactaceae</taxon>
        <taxon>Cactoideae</taxon>
        <taxon>Echinocereeae</taxon>
        <taxon>Carnegiea</taxon>
    </lineage>
</organism>
<comment type="catalytic activity">
    <reaction evidence="1">
        <text>S-ubiquitinyl-[E2 ubiquitin-conjugating enzyme]-L-cysteine + [acceptor protein]-L-lysine = [E2 ubiquitin-conjugating enzyme]-L-cysteine + N(6)-ubiquitinyl-[acceptor protein]-L-lysine.</text>
        <dbReference type="EC" id="2.3.2.27"/>
    </reaction>
</comment>
<dbReference type="Gene3D" id="3.30.40.10">
    <property type="entry name" value="Zinc/RING finger domain, C3HC4 (zinc finger)"/>
    <property type="match status" value="1"/>
</dbReference>
<dbReference type="SUPFAM" id="SSF57850">
    <property type="entry name" value="RING/U-box"/>
    <property type="match status" value="1"/>
</dbReference>
<dbReference type="FunFam" id="3.30.40.10:FF:000187">
    <property type="entry name" value="E3 ubiquitin-protein ligase ATL6"/>
    <property type="match status" value="1"/>
</dbReference>
<evidence type="ECO:0000256" key="15">
    <source>
        <dbReference type="SAM" id="MobiDB-lite"/>
    </source>
</evidence>
<evidence type="ECO:0000313" key="19">
    <source>
        <dbReference type="EMBL" id="KAJ8433806.1"/>
    </source>
</evidence>
<dbReference type="GO" id="GO:0016020">
    <property type="term" value="C:membrane"/>
    <property type="evidence" value="ECO:0007669"/>
    <property type="project" value="UniProtKB-SubCell"/>
</dbReference>
<keyword evidence="17" id="KW-0732">Signal</keyword>
<keyword evidence="11 16" id="KW-1133">Transmembrane helix</keyword>
<feature type="region of interest" description="Disordered" evidence="15">
    <location>
        <begin position="321"/>
        <end position="381"/>
    </location>
</feature>
<accession>A0A9Q1JZN7</accession>
<gene>
    <name evidence="19" type="ORF">Cgig2_025969</name>
</gene>
<dbReference type="PANTHER" id="PTHR14155">
    <property type="entry name" value="RING FINGER DOMAIN-CONTAINING"/>
    <property type="match status" value="1"/>
</dbReference>
<protein>
    <recommendedName>
        <fullName evidence="4">RING-type E3 ubiquitin transferase</fullName>
        <ecNumber evidence="4">2.3.2.27</ecNumber>
    </recommendedName>
</protein>
<dbReference type="Pfam" id="PF13639">
    <property type="entry name" value="zf-RING_2"/>
    <property type="match status" value="1"/>
</dbReference>
<keyword evidence="8 14" id="KW-0863">Zinc-finger</keyword>
<keyword evidence="7" id="KW-0479">Metal-binding</keyword>
<evidence type="ECO:0000256" key="9">
    <source>
        <dbReference type="ARBA" id="ARBA00022786"/>
    </source>
</evidence>
<name>A0A9Q1JZN7_9CARY</name>
<feature type="signal peptide" evidence="17">
    <location>
        <begin position="1"/>
        <end position="28"/>
    </location>
</feature>
<evidence type="ECO:0000256" key="16">
    <source>
        <dbReference type="SAM" id="Phobius"/>
    </source>
</evidence>
<comment type="pathway">
    <text evidence="3">Protein modification; protein ubiquitination.</text>
</comment>
<dbReference type="Proteomes" id="UP001153076">
    <property type="component" value="Unassembled WGS sequence"/>
</dbReference>
<keyword evidence="6 16" id="KW-0812">Transmembrane</keyword>
<feature type="transmembrane region" description="Helical" evidence="16">
    <location>
        <begin position="52"/>
        <end position="74"/>
    </location>
</feature>
<evidence type="ECO:0000256" key="7">
    <source>
        <dbReference type="ARBA" id="ARBA00022723"/>
    </source>
</evidence>
<keyword evidence="5" id="KW-0808">Transferase</keyword>
<dbReference type="PROSITE" id="PS50089">
    <property type="entry name" value="ZF_RING_2"/>
    <property type="match status" value="1"/>
</dbReference>
<evidence type="ECO:0000256" key="10">
    <source>
        <dbReference type="ARBA" id="ARBA00022833"/>
    </source>
</evidence>
<comment type="caution">
    <text evidence="19">The sequence shown here is derived from an EMBL/GenBank/DDBJ whole genome shotgun (WGS) entry which is preliminary data.</text>
</comment>
<comment type="similarity">
    <text evidence="13">Belongs to the RING-type zinc finger family. ATL subfamily.</text>
</comment>
<dbReference type="InterPro" id="IPR001841">
    <property type="entry name" value="Znf_RING"/>
</dbReference>
<evidence type="ECO:0000259" key="18">
    <source>
        <dbReference type="PROSITE" id="PS50089"/>
    </source>
</evidence>
<proteinExistence type="inferred from homology"/>
<dbReference type="EC" id="2.3.2.27" evidence="4"/>
<dbReference type="InterPro" id="IPR013083">
    <property type="entry name" value="Znf_RING/FYVE/PHD"/>
</dbReference>
<keyword evidence="10" id="KW-0862">Zinc</keyword>